<dbReference type="OrthoDB" id="6278854at2759"/>
<dbReference type="Proteomes" id="UP000822476">
    <property type="component" value="Unassembled WGS sequence"/>
</dbReference>
<feature type="transmembrane region" description="Helical" evidence="2">
    <location>
        <begin position="28"/>
        <end position="47"/>
    </location>
</feature>
<evidence type="ECO:0000256" key="1">
    <source>
        <dbReference type="SAM" id="MobiDB-lite"/>
    </source>
</evidence>
<name>A0A8S9YZV2_9TREM</name>
<sequence>MVKPTGISQKHKENSCVRCLRSSPIASLLGLVLVLIGGGAFAGGVIFARRYLINLVNEPELFPYLDYVVYLLLGAIGLFSLLAYLLCALSSGRNAKHCFESSRKSACGRCCNMTLILCLVLGLLLWTATVCVMTYPVMSIALLMHRDSGPSRLYLSTMNIPMLSRDGRSPTLAGLRAHFQTPHLQRLKRSRKLQLDDLSESLPSSNTYDEFAHSDFKWPDQPDSVAVPSMPVEIGDSDMGSPGSSDLRTYPDHGTSSTRQHGSEIINETARLGTNLHNQIPQLNIPDVVQSGTSLARQGLAKFESLFFKCDQDSLDLSYYGLYDSKGMPIRLNRKDFETSIRDVFICCCIAVAGIFLLLLGYIQITICTAMNFARLQERRYYEASDVGEEGVALQQ</sequence>
<reference evidence="3" key="1">
    <citation type="submission" date="2019-07" db="EMBL/GenBank/DDBJ databases">
        <title>Annotation for the trematode Paragonimus miyazaki's.</title>
        <authorList>
            <person name="Choi Y.-J."/>
        </authorList>
    </citation>
    <scope>NUCLEOTIDE SEQUENCE</scope>
    <source>
        <strain evidence="3">Japan</strain>
    </source>
</reference>
<feature type="transmembrane region" description="Helical" evidence="2">
    <location>
        <begin position="67"/>
        <end position="89"/>
    </location>
</feature>
<proteinExistence type="predicted"/>
<keyword evidence="2" id="KW-1133">Transmembrane helix</keyword>
<keyword evidence="2" id="KW-0812">Transmembrane</keyword>
<dbReference type="InterPro" id="IPR001614">
    <property type="entry name" value="Myelin_PLP"/>
</dbReference>
<keyword evidence="4" id="KW-1185">Reference proteome</keyword>
<dbReference type="GO" id="GO:0005886">
    <property type="term" value="C:plasma membrane"/>
    <property type="evidence" value="ECO:0007669"/>
    <property type="project" value="TreeGrafter"/>
</dbReference>
<feature type="transmembrane region" description="Helical" evidence="2">
    <location>
        <begin position="350"/>
        <end position="374"/>
    </location>
</feature>
<gene>
    <name evidence="3" type="ORF">EG68_03707</name>
</gene>
<keyword evidence="2" id="KW-0472">Membrane</keyword>
<accession>A0A8S9YZV2</accession>
<evidence type="ECO:0000256" key="2">
    <source>
        <dbReference type="SAM" id="Phobius"/>
    </source>
</evidence>
<comment type="caution">
    <text evidence="3">The sequence shown here is derived from an EMBL/GenBank/DDBJ whole genome shotgun (WGS) entry which is preliminary data.</text>
</comment>
<dbReference type="PANTHER" id="PTHR11683">
    <property type="entry name" value="MYELIN PROTEOLIPID"/>
    <property type="match status" value="1"/>
</dbReference>
<organism evidence="3 4">
    <name type="scientific">Paragonimus skrjabini miyazakii</name>
    <dbReference type="NCBI Taxonomy" id="59628"/>
    <lineage>
        <taxon>Eukaryota</taxon>
        <taxon>Metazoa</taxon>
        <taxon>Spiralia</taxon>
        <taxon>Lophotrochozoa</taxon>
        <taxon>Platyhelminthes</taxon>
        <taxon>Trematoda</taxon>
        <taxon>Digenea</taxon>
        <taxon>Plagiorchiida</taxon>
        <taxon>Troglotremata</taxon>
        <taxon>Troglotrematidae</taxon>
        <taxon>Paragonimus</taxon>
    </lineage>
</organism>
<feature type="transmembrane region" description="Helical" evidence="2">
    <location>
        <begin position="110"/>
        <end position="138"/>
    </location>
</feature>
<protein>
    <submittedName>
        <fullName evidence="3">Uncharacterized protein</fullName>
    </submittedName>
</protein>
<dbReference type="AlphaFoldDB" id="A0A8S9YZV2"/>
<dbReference type="GO" id="GO:0031175">
    <property type="term" value="P:neuron projection development"/>
    <property type="evidence" value="ECO:0007669"/>
    <property type="project" value="TreeGrafter"/>
</dbReference>
<dbReference type="EMBL" id="JTDE01001538">
    <property type="protein sequence ID" value="KAF7258776.1"/>
    <property type="molecule type" value="Genomic_DNA"/>
</dbReference>
<feature type="region of interest" description="Disordered" evidence="1">
    <location>
        <begin position="238"/>
        <end position="261"/>
    </location>
</feature>
<dbReference type="PANTHER" id="PTHR11683:SF12">
    <property type="entry name" value="M6, ISOFORM F"/>
    <property type="match status" value="1"/>
</dbReference>
<evidence type="ECO:0000313" key="3">
    <source>
        <dbReference type="EMBL" id="KAF7258776.1"/>
    </source>
</evidence>
<evidence type="ECO:0000313" key="4">
    <source>
        <dbReference type="Proteomes" id="UP000822476"/>
    </source>
</evidence>